<dbReference type="KEGG" id="chiz:HQ393_01345"/>
<accession>A0A7H9BGC7</accession>
<gene>
    <name evidence="1" type="ORF">HQ393_01345</name>
</gene>
<dbReference type="Proteomes" id="UP000509597">
    <property type="component" value="Chromosome"/>
</dbReference>
<sequence>MLRIPLFLELLEQELLDQPDQYADLKAVMQFEPHSLMAWLPLLDLAEKKLGNLETVVQWLTCPHPELNGQPPTILVGTVGGVERARSLIEQYQPPPWRQG</sequence>
<keyword evidence="2" id="KW-1185">Reference proteome</keyword>
<reference evidence="1 2" key="1">
    <citation type="submission" date="2020-07" db="EMBL/GenBank/DDBJ databases">
        <title>Complete genome sequence of Chitinibacter sp. 2T18.</title>
        <authorList>
            <person name="Bae J.-W."/>
            <person name="Choi J.-W."/>
        </authorList>
    </citation>
    <scope>NUCLEOTIDE SEQUENCE [LARGE SCALE GENOMIC DNA]</scope>
    <source>
        <strain evidence="1 2">2T18</strain>
    </source>
</reference>
<dbReference type="RefSeq" id="WP_179357077.1">
    <property type="nucleotide sequence ID" value="NZ_CP058627.1"/>
</dbReference>
<name>A0A7H9BGC7_9NEIS</name>
<protein>
    <submittedName>
        <fullName evidence="1">DUF2384 domain-containing protein</fullName>
    </submittedName>
</protein>
<dbReference type="AlphaFoldDB" id="A0A7H9BGC7"/>
<evidence type="ECO:0000313" key="1">
    <source>
        <dbReference type="EMBL" id="QLG86991.1"/>
    </source>
</evidence>
<dbReference type="EMBL" id="CP058627">
    <property type="protein sequence ID" value="QLG86991.1"/>
    <property type="molecule type" value="Genomic_DNA"/>
</dbReference>
<organism evidence="1 2">
    <name type="scientific">Chitinibacter bivalviorum</name>
    <dbReference type="NCBI Taxonomy" id="2739434"/>
    <lineage>
        <taxon>Bacteria</taxon>
        <taxon>Pseudomonadati</taxon>
        <taxon>Pseudomonadota</taxon>
        <taxon>Betaproteobacteria</taxon>
        <taxon>Neisseriales</taxon>
        <taxon>Chitinibacteraceae</taxon>
        <taxon>Chitinibacter</taxon>
    </lineage>
</organism>
<proteinExistence type="predicted"/>
<evidence type="ECO:0000313" key="2">
    <source>
        <dbReference type="Proteomes" id="UP000509597"/>
    </source>
</evidence>